<proteinExistence type="predicted"/>
<sequence length="345" mass="35869">MIFDGHNDALGRLWAGSADPVADFARPVGMVNVPDAAAGGLRGGFFALFSTADRSPFDPAAFDVTKYAGRLPAPLDEAVALQTAIAQAGIARRLEAAGHLAICRDGAALNAALEGGPLACILHLEGADAIGPDLLALDAFYAMGLRSLGIVWSRPTIFGHGVPFGWNADGDTGPGLTEDGRRLIARCAELGIVVDTSHLTMKGFWDVGEAGLPLVATHSNAVAVAPSTRNLTDAQLRAVGETGGMVGLNFGTIFLDEAGWTTRRSTIDACLRQLDHMISVAGEDHVGLGSDFDGAPMPDGLSGAADLPALVAAMRAHGFGDALTAKLCAGNWIAFLHRHFERTPR</sequence>
<name>A0A0D0NNI1_9RHOB</name>
<dbReference type="Proteomes" id="UP000035100">
    <property type="component" value="Unassembled WGS sequence"/>
</dbReference>
<dbReference type="InterPro" id="IPR000180">
    <property type="entry name" value="Dipep_AS"/>
</dbReference>
<dbReference type="Gene3D" id="3.20.20.140">
    <property type="entry name" value="Metal-dependent hydrolases"/>
    <property type="match status" value="1"/>
</dbReference>
<dbReference type="EC" id="3.4.13.19" evidence="1"/>
<dbReference type="PROSITE" id="PS51365">
    <property type="entry name" value="RENAL_DIPEPTIDASE_2"/>
    <property type="match status" value="1"/>
</dbReference>
<comment type="caution">
    <text evidence="1">The sequence shown here is derived from an EMBL/GenBank/DDBJ whole genome shotgun (WGS) entry which is preliminary data.</text>
</comment>
<dbReference type="eggNOG" id="COG2355">
    <property type="taxonomic scope" value="Bacteria"/>
</dbReference>
<keyword evidence="1" id="KW-0645">Protease</keyword>
<keyword evidence="1" id="KW-0224">Dipeptidase</keyword>
<dbReference type="EMBL" id="AONG01000008">
    <property type="protein sequence ID" value="KIQ69805.1"/>
    <property type="molecule type" value="Genomic_DNA"/>
</dbReference>
<dbReference type="GO" id="GO:0070573">
    <property type="term" value="F:metallodipeptidase activity"/>
    <property type="evidence" value="ECO:0007669"/>
    <property type="project" value="InterPro"/>
</dbReference>
<accession>A0A0D0NNI1</accession>
<dbReference type="STRING" id="1123501.Wenmar_01375"/>
<dbReference type="SUPFAM" id="SSF51556">
    <property type="entry name" value="Metallo-dependent hydrolases"/>
    <property type="match status" value="1"/>
</dbReference>
<dbReference type="PANTHER" id="PTHR10443">
    <property type="entry name" value="MICROSOMAL DIPEPTIDASE"/>
    <property type="match status" value="1"/>
</dbReference>
<dbReference type="OrthoDB" id="9804920at2"/>
<gene>
    <name evidence="1" type="ORF">Wenmar_01375</name>
</gene>
<dbReference type="CDD" id="cd01301">
    <property type="entry name" value="rDP_like"/>
    <property type="match status" value="1"/>
</dbReference>
<dbReference type="PATRIC" id="fig|1123501.6.peg.1461"/>
<dbReference type="GO" id="GO:0006508">
    <property type="term" value="P:proteolysis"/>
    <property type="evidence" value="ECO:0007669"/>
    <property type="project" value="InterPro"/>
</dbReference>
<evidence type="ECO:0000313" key="1">
    <source>
        <dbReference type="EMBL" id="KIQ69805.1"/>
    </source>
</evidence>
<dbReference type="PROSITE" id="PS00869">
    <property type="entry name" value="RENAL_DIPEPTIDASE_1"/>
    <property type="match status" value="1"/>
</dbReference>
<evidence type="ECO:0000313" key="2">
    <source>
        <dbReference type="Proteomes" id="UP000035100"/>
    </source>
</evidence>
<organism evidence="1 2">
    <name type="scientific">Wenxinia marina DSM 24838</name>
    <dbReference type="NCBI Taxonomy" id="1123501"/>
    <lineage>
        <taxon>Bacteria</taxon>
        <taxon>Pseudomonadati</taxon>
        <taxon>Pseudomonadota</taxon>
        <taxon>Alphaproteobacteria</taxon>
        <taxon>Rhodobacterales</taxon>
        <taxon>Roseobacteraceae</taxon>
        <taxon>Wenxinia</taxon>
    </lineage>
</organism>
<keyword evidence="2" id="KW-1185">Reference proteome</keyword>
<dbReference type="InterPro" id="IPR032466">
    <property type="entry name" value="Metal_Hydrolase"/>
</dbReference>
<dbReference type="Pfam" id="PF01244">
    <property type="entry name" value="Peptidase_M19"/>
    <property type="match status" value="1"/>
</dbReference>
<reference evidence="1 2" key="1">
    <citation type="submission" date="2013-01" db="EMBL/GenBank/DDBJ databases">
        <authorList>
            <person name="Fiebig A."/>
            <person name="Goeker M."/>
            <person name="Klenk H.-P.P."/>
        </authorList>
    </citation>
    <scope>NUCLEOTIDE SEQUENCE [LARGE SCALE GENOMIC DNA]</scope>
    <source>
        <strain evidence="1 2">DSM 24838</strain>
    </source>
</reference>
<dbReference type="InterPro" id="IPR008257">
    <property type="entry name" value="Pept_M19"/>
</dbReference>
<keyword evidence="1" id="KW-0378">Hydrolase</keyword>
<protein>
    <submittedName>
        <fullName evidence="1">Zn-dependent dipeptidase, microsomal dipeptidase-like protein</fullName>
        <ecNumber evidence="1">3.4.13.19</ecNumber>
    </submittedName>
</protein>
<dbReference type="AlphaFoldDB" id="A0A0D0NNI1"/>
<dbReference type="PANTHER" id="PTHR10443:SF12">
    <property type="entry name" value="DIPEPTIDASE"/>
    <property type="match status" value="1"/>
</dbReference>
<dbReference type="RefSeq" id="WP_018301263.1">
    <property type="nucleotide sequence ID" value="NZ_KB902276.1"/>
</dbReference>